<dbReference type="InterPro" id="IPR026040">
    <property type="entry name" value="HyI-like"/>
</dbReference>
<evidence type="ECO:0000259" key="4">
    <source>
        <dbReference type="Pfam" id="PF01261"/>
    </source>
</evidence>
<dbReference type="GO" id="GO:0008903">
    <property type="term" value="F:hydroxypyruvate isomerase activity"/>
    <property type="evidence" value="ECO:0007669"/>
    <property type="project" value="TreeGrafter"/>
</dbReference>
<accession>A0A1J0WKU5</accession>
<protein>
    <submittedName>
        <fullName evidence="5">Hydroxypyruvate isomerase</fullName>
    </submittedName>
</protein>
<feature type="domain" description="Xylose isomerase-like TIM barrel" evidence="4">
    <location>
        <begin position="20"/>
        <end position="249"/>
    </location>
</feature>
<dbReference type="Pfam" id="PF01261">
    <property type="entry name" value="AP_endonuc_2"/>
    <property type="match status" value="1"/>
</dbReference>
<comment type="similarity">
    <text evidence="2">Belongs to the hyi family.</text>
</comment>
<dbReference type="AlphaFoldDB" id="A0A1J0WKU5"/>
<dbReference type="Gene3D" id="3.20.20.150">
    <property type="entry name" value="Divalent-metal-dependent TIM barrel enzymes"/>
    <property type="match status" value="1"/>
</dbReference>
<keyword evidence="6" id="KW-1185">Reference proteome</keyword>
<evidence type="ECO:0000256" key="3">
    <source>
        <dbReference type="PIRSR" id="PIRSR006241-50"/>
    </source>
</evidence>
<dbReference type="PIRSF" id="PIRSF006241">
    <property type="entry name" value="HyI"/>
    <property type="match status" value="1"/>
</dbReference>
<reference evidence="5 6" key="1">
    <citation type="submission" date="2016-11" db="EMBL/GenBank/DDBJ databases">
        <title>Complete genome sequence of Sulfitobacter sp. AM1-D1, a toxic bacteria associated with marine dinoflagellate Alexandrium minutum in East China Sea.</title>
        <authorList>
            <person name="Yang Q."/>
            <person name="Zhang X."/>
            <person name="Tian X."/>
        </authorList>
    </citation>
    <scope>NUCLEOTIDE SEQUENCE [LARGE SCALE GENOMIC DNA]</scope>
    <source>
        <strain evidence="5 6">AM1-D1</strain>
    </source>
</reference>
<proteinExistence type="inferred from homology"/>
<feature type="active site" description="Proton donor/acceptor" evidence="3">
    <location>
        <position position="234"/>
    </location>
</feature>
<keyword evidence="5" id="KW-0670">Pyruvate</keyword>
<dbReference type="PANTHER" id="PTHR43489:SF6">
    <property type="entry name" value="HYDROXYPYRUVATE ISOMERASE-RELATED"/>
    <property type="match status" value="1"/>
</dbReference>
<evidence type="ECO:0000313" key="6">
    <source>
        <dbReference type="Proteomes" id="UP000181897"/>
    </source>
</evidence>
<dbReference type="KEGG" id="suam:BOO69_17040"/>
<dbReference type="InterPro" id="IPR050417">
    <property type="entry name" value="Sugar_Epim/Isomerase"/>
</dbReference>
<dbReference type="RefSeq" id="WP_071973268.1">
    <property type="nucleotide sequence ID" value="NZ_CP018076.1"/>
</dbReference>
<dbReference type="Proteomes" id="UP000181897">
    <property type="component" value="Chromosome"/>
</dbReference>
<dbReference type="STRING" id="1917485.BOO69_17040"/>
<evidence type="ECO:0000256" key="2">
    <source>
        <dbReference type="PIRNR" id="PIRNR006241"/>
    </source>
</evidence>
<dbReference type="SUPFAM" id="SSF51658">
    <property type="entry name" value="Xylose isomerase-like"/>
    <property type="match status" value="1"/>
</dbReference>
<dbReference type="InterPro" id="IPR036237">
    <property type="entry name" value="Xyl_isomerase-like_sf"/>
</dbReference>
<keyword evidence="1 2" id="KW-0413">Isomerase</keyword>
<dbReference type="EMBL" id="CP018076">
    <property type="protein sequence ID" value="APE44922.1"/>
    <property type="molecule type" value="Genomic_DNA"/>
</dbReference>
<dbReference type="OrthoDB" id="9786584at2"/>
<name>A0A1J0WKU5_9RHOB</name>
<sequence length="251" mass="27269">MKFAANLSLLWPELPFLDRFDAAAQAGFDAVEILFPYDTPAPETQAALGRNGLSLILINAPPPNYTGGARGFAAQPDMVDRFRHDMRRAFRYAGALGVPMIHVMAGEAEGDTARATFIDNLRWAAAEAPSGMTLTIEPLNPVAMPGYFLNDYAVASDILTELALPNVALQYDSYHAQMIHGDAVAVLDAYRDFVVHVQIGDSPDRSAPGSGQVDFAKLFARLEATGYRGYVSAEYHPGGPTEKTLSWMNRS</sequence>
<dbReference type="GO" id="GO:0046487">
    <property type="term" value="P:glyoxylate metabolic process"/>
    <property type="evidence" value="ECO:0007669"/>
    <property type="project" value="TreeGrafter"/>
</dbReference>
<evidence type="ECO:0000313" key="5">
    <source>
        <dbReference type="EMBL" id="APE44922.1"/>
    </source>
</evidence>
<evidence type="ECO:0000256" key="1">
    <source>
        <dbReference type="ARBA" id="ARBA00023235"/>
    </source>
</evidence>
<feature type="active site" description="Proton donor/acceptor" evidence="3">
    <location>
        <position position="137"/>
    </location>
</feature>
<dbReference type="InterPro" id="IPR013022">
    <property type="entry name" value="Xyl_isomerase-like_TIM-brl"/>
</dbReference>
<gene>
    <name evidence="5" type="ORF">BOO69_17040</name>
</gene>
<organism evidence="5 6">
    <name type="scientific">Sulfitobacter alexandrii</name>
    <dbReference type="NCBI Taxonomy" id="1917485"/>
    <lineage>
        <taxon>Bacteria</taxon>
        <taxon>Pseudomonadati</taxon>
        <taxon>Pseudomonadota</taxon>
        <taxon>Alphaproteobacteria</taxon>
        <taxon>Rhodobacterales</taxon>
        <taxon>Roseobacteraceae</taxon>
        <taxon>Sulfitobacter</taxon>
    </lineage>
</organism>
<dbReference type="PANTHER" id="PTHR43489">
    <property type="entry name" value="ISOMERASE"/>
    <property type="match status" value="1"/>
</dbReference>